<dbReference type="SUPFAM" id="SSF56037">
    <property type="entry name" value="PheT/TilS domain"/>
    <property type="match status" value="1"/>
</dbReference>
<dbReference type="PANTHER" id="PTHR43033:SF1">
    <property type="entry name" value="TRNA(ILE)-LYSIDINE SYNTHASE-RELATED"/>
    <property type="match status" value="1"/>
</dbReference>
<protein>
    <recommendedName>
        <fullName evidence="8">tRNA(Ile)-lysidine synthase</fullName>
        <ecNumber evidence="8">6.3.4.19</ecNumber>
    </recommendedName>
    <alternativeName>
        <fullName evidence="8">tRNA(Ile)-2-lysyl-cytidine synthase</fullName>
    </alternativeName>
    <alternativeName>
        <fullName evidence="8">tRNA(Ile)-lysidine synthetase</fullName>
    </alternativeName>
</protein>
<dbReference type="GO" id="GO:0006400">
    <property type="term" value="P:tRNA modification"/>
    <property type="evidence" value="ECO:0007669"/>
    <property type="project" value="UniProtKB-UniRule"/>
</dbReference>
<feature type="domain" description="Lysidine-tRNA(Ile) synthetase C-terminal" evidence="9">
    <location>
        <begin position="360"/>
        <end position="432"/>
    </location>
</feature>
<comment type="catalytic activity">
    <reaction evidence="7 8">
        <text>cytidine(34) in tRNA(Ile2) + L-lysine + ATP = lysidine(34) in tRNA(Ile2) + AMP + diphosphate + H(+)</text>
        <dbReference type="Rhea" id="RHEA:43744"/>
        <dbReference type="Rhea" id="RHEA-COMP:10625"/>
        <dbReference type="Rhea" id="RHEA-COMP:10670"/>
        <dbReference type="ChEBI" id="CHEBI:15378"/>
        <dbReference type="ChEBI" id="CHEBI:30616"/>
        <dbReference type="ChEBI" id="CHEBI:32551"/>
        <dbReference type="ChEBI" id="CHEBI:33019"/>
        <dbReference type="ChEBI" id="CHEBI:82748"/>
        <dbReference type="ChEBI" id="CHEBI:83665"/>
        <dbReference type="ChEBI" id="CHEBI:456215"/>
        <dbReference type="EC" id="6.3.4.19"/>
    </reaction>
</comment>
<dbReference type="Gene3D" id="3.40.50.620">
    <property type="entry name" value="HUPs"/>
    <property type="match status" value="1"/>
</dbReference>
<comment type="function">
    <text evidence="8">Ligates lysine onto the cytidine present at position 34 of the AUA codon-specific tRNA(Ile) that contains the anticodon CAU, in an ATP-dependent manner. Cytidine is converted to lysidine, thus changing the amino acid specificity of the tRNA from methionine to isoleucine.</text>
</comment>
<keyword evidence="3 8" id="KW-0436">Ligase</keyword>
<evidence type="ECO:0000259" key="9">
    <source>
        <dbReference type="SMART" id="SM00977"/>
    </source>
</evidence>
<dbReference type="CDD" id="cd01992">
    <property type="entry name" value="TilS_N"/>
    <property type="match status" value="1"/>
</dbReference>
<evidence type="ECO:0000256" key="6">
    <source>
        <dbReference type="ARBA" id="ARBA00022840"/>
    </source>
</evidence>
<dbReference type="EC" id="6.3.4.19" evidence="8"/>
<evidence type="ECO:0000313" key="11">
    <source>
        <dbReference type="Proteomes" id="UP000183209"/>
    </source>
</evidence>
<proteinExistence type="inferred from homology"/>
<dbReference type="HAMAP" id="MF_01161">
    <property type="entry name" value="tRNA_Ile_lys_synt"/>
    <property type="match status" value="1"/>
</dbReference>
<gene>
    <name evidence="8" type="primary">tilS</name>
    <name evidence="10" type="ORF">SAMN04487906_0898</name>
</gene>
<dbReference type="InterPro" id="IPR014729">
    <property type="entry name" value="Rossmann-like_a/b/a_fold"/>
</dbReference>
<keyword evidence="5 8" id="KW-0547">Nucleotide-binding</keyword>
<dbReference type="NCBIfam" id="TIGR02432">
    <property type="entry name" value="lysidine_TilS_N"/>
    <property type="match status" value="1"/>
</dbReference>
<dbReference type="SUPFAM" id="SSF52402">
    <property type="entry name" value="Adenine nucleotide alpha hydrolases-like"/>
    <property type="match status" value="1"/>
</dbReference>
<dbReference type="EMBL" id="FPAG01000002">
    <property type="protein sequence ID" value="SFS56301.1"/>
    <property type="molecule type" value="Genomic_DNA"/>
</dbReference>
<comment type="domain">
    <text evidence="8">The N-terminal region contains the highly conserved SGGXDS motif, predicted to be a P-loop motif involved in ATP binding.</text>
</comment>
<dbReference type="PANTHER" id="PTHR43033">
    <property type="entry name" value="TRNA(ILE)-LYSIDINE SYNTHASE-RELATED"/>
    <property type="match status" value="1"/>
</dbReference>
<dbReference type="InterPro" id="IPR011063">
    <property type="entry name" value="TilS/TtcA_N"/>
</dbReference>
<dbReference type="InterPro" id="IPR012094">
    <property type="entry name" value="tRNA_Ile_lys_synt"/>
</dbReference>
<dbReference type="Pfam" id="PF01171">
    <property type="entry name" value="ATP_bind_3"/>
    <property type="match status" value="1"/>
</dbReference>
<evidence type="ECO:0000256" key="3">
    <source>
        <dbReference type="ARBA" id="ARBA00022598"/>
    </source>
</evidence>
<organism evidence="10 11">
    <name type="scientific">Zhouia amylolytica</name>
    <dbReference type="NCBI Taxonomy" id="376730"/>
    <lineage>
        <taxon>Bacteria</taxon>
        <taxon>Pseudomonadati</taxon>
        <taxon>Bacteroidota</taxon>
        <taxon>Flavobacteriia</taxon>
        <taxon>Flavobacteriales</taxon>
        <taxon>Flavobacteriaceae</taxon>
        <taxon>Zhouia</taxon>
    </lineage>
</organism>
<comment type="similarity">
    <text evidence="8">Belongs to the tRNA(Ile)-lysidine synthase family.</text>
</comment>
<dbReference type="GO" id="GO:0005737">
    <property type="term" value="C:cytoplasm"/>
    <property type="evidence" value="ECO:0007669"/>
    <property type="project" value="UniProtKB-SubCell"/>
</dbReference>
<dbReference type="Proteomes" id="UP000183209">
    <property type="component" value="Unassembled WGS sequence"/>
</dbReference>
<evidence type="ECO:0000256" key="8">
    <source>
        <dbReference type="HAMAP-Rule" id="MF_01161"/>
    </source>
</evidence>
<dbReference type="OrthoDB" id="9807403at2"/>
<sequence>MVALFEKHIKDNFPFLVKAKILIAISGGIDSVVLTYLCKEIGLNLSLAHCNFNLRGKESDLDEQFVKDLADKLDVPVYIESFDTKAYKHSHKLSTQIAARELRYNWFKSLQETFKIDYVLTAHQADDNLETFLINLSRGTGIEGLTGIPEVNNNVVRPLLPFTRDQIKIYATENKIDWREDSSNKEAKYLRNKLRLEVLPALKEVNPTFMDNFNKTIDHLNGTRGIVNHHIANLKAVLFKREKEQISIAIDELINLNPRKDYLYELFNEFGFTAWDDVENLLFAMSGKQIFSHSHRMLKNRKELLITPINPIEIEDYYELKENENTIVKPLKLDVCDVAQIGDLKNEIAYIDKDLLKYPLIIRKWKKGDYFYPLGMRNKKLLSKFFKDEKFSIVAKENTWILCSGDEIIWVISHRLDDRFKVTPKTKHILKLEYLT</sequence>
<evidence type="ECO:0000256" key="5">
    <source>
        <dbReference type="ARBA" id="ARBA00022741"/>
    </source>
</evidence>
<dbReference type="InterPro" id="IPR012795">
    <property type="entry name" value="tRNA_Ile_lys_synt_N"/>
</dbReference>
<evidence type="ECO:0000256" key="7">
    <source>
        <dbReference type="ARBA" id="ARBA00048539"/>
    </source>
</evidence>
<accession>A0A1I6QV17</accession>
<dbReference type="AlphaFoldDB" id="A0A1I6QV17"/>
<dbReference type="GO" id="GO:0005524">
    <property type="term" value="F:ATP binding"/>
    <property type="evidence" value="ECO:0007669"/>
    <property type="project" value="UniProtKB-UniRule"/>
</dbReference>
<dbReference type="Pfam" id="PF11734">
    <property type="entry name" value="TilS_C"/>
    <property type="match status" value="1"/>
</dbReference>
<dbReference type="InterPro" id="IPR012796">
    <property type="entry name" value="Lysidine-tRNA-synth_C"/>
</dbReference>
<dbReference type="GO" id="GO:0032267">
    <property type="term" value="F:tRNA(Ile)-lysidine synthase activity"/>
    <property type="evidence" value="ECO:0007669"/>
    <property type="project" value="UniProtKB-EC"/>
</dbReference>
<dbReference type="NCBIfam" id="TIGR02433">
    <property type="entry name" value="lysidine_TilS_C"/>
    <property type="match status" value="1"/>
</dbReference>
<evidence type="ECO:0000256" key="1">
    <source>
        <dbReference type="ARBA" id="ARBA00004496"/>
    </source>
</evidence>
<keyword evidence="4 8" id="KW-0819">tRNA processing</keyword>
<dbReference type="RefSeq" id="WP_074977216.1">
    <property type="nucleotide sequence ID" value="NZ_FPAG01000002.1"/>
</dbReference>
<name>A0A1I6QV17_9FLAO</name>
<keyword evidence="6 8" id="KW-0067">ATP-binding</keyword>
<reference evidence="10 11" key="1">
    <citation type="submission" date="2016-10" db="EMBL/GenBank/DDBJ databases">
        <authorList>
            <person name="de Groot N.N."/>
        </authorList>
    </citation>
    <scope>NUCLEOTIDE SEQUENCE [LARGE SCALE GENOMIC DNA]</scope>
    <source>
        <strain evidence="10 11">CGMCC 1.6114</strain>
    </source>
</reference>
<comment type="subcellular location">
    <subcellularLocation>
        <location evidence="1 8">Cytoplasm</location>
    </subcellularLocation>
</comment>
<evidence type="ECO:0000313" key="10">
    <source>
        <dbReference type="EMBL" id="SFS56301.1"/>
    </source>
</evidence>
<evidence type="ECO:0000256" key="2">
    <source>
        <dbReference type="ARBA" id="ARBA00022490"/>
    </source>
</evidence>
<feature type="binding site" evidence="8">
    <location>
        <begin position="26"/>
        <end position="31"/>
    </location>
    <ligand>
        <name>ATP</name>
        <dbReference type="ChEBI" id="CHEBI:30616"/>
    </ligand>
</feature>
<keyword evidence="2 8" id="KW-0963">Cytoplasm</keyword>
<evidence type="ECO:0000256" key="4">
    <source>
        <dbReference type="ARBA" id="ARBA00022694"/>
    </source>
</evidence>
<dbReference type="SMART" id="SM00977">
    <property type="entry name" value="TilS_C"/>
    <property type="match status" value="1"/>
</dbReference>